<dbReference type="Proteomes" id="UP001405405">
    <property type="component" value="Unassembled WGS sequence"/>
</dbReference>
<dbReference type="Pfam" id="PF08722">
    <property type="entry name" value="Tn7_TnsA-like_N"/>
    <property type="match status" value="1"/>
</dbReference>
<feature type="domain" description="TnsA endonuclease N-terminal" evidence="1">
    <location>
        <begin position="67"/>
        <end position="142"/>
    </location>
</feature>
<keyword evidence="2" id="KW-0255">Endonuclease</keyword>
<keyword evidence="2" id="KW-0378">Hydrolase</keyword>
<evidence type="ECO:0000313" key="3">
    <source>
        <dbReference type="Proteomes" id="UP001405405"/>
    </source>
</evidence>
<keyword evidence="2" id="KW-0540">Nuclease</keyword>
<sequence>MNKPTLFQLLVAKVLEQLNSRSSVRDAYHSHGSSFRGLNPSNKGVGGAIPFESGLARQALRLFELAPEVVFIVSEPFTMEYILDGKVYRYTPDYLLHLRDDRRSVVEIKSLKAANYDFNRRRFEAIQEVLEAAGVIFAVLTEESLCSPILQRNMSLVERHNHLDVPAVALSQILGHLRHGSIRLGLLVDLIGCRATVMATIAQGHITTDFRSAELTDNSLMRRV</sequence>
<accession>A0ABV0CJ00</accession>
<evidence type="ECO:0000259" key="1">
    <source>
        <dbReference type="Pfam" id="PF08722"/>
    </source>
</evidence>
<evidence type="ECO:0000313" key="2">
    <source>
        <dbReference type="EMBL" id="MEN7431156.1"/>
    </source>
</evidence>
<name>A0ABV0CJ00_9NEIS</name>
<reference evidence="2 3" key="1">
    <citation type="submission" date="2023-12" db="EMBL/GenBank/DDBJ databases">
        <title>Chromobacterium sp. strain TRC.1.1.SA producing antimicrobial pigment.</title>
        <authorList>
            <person name="Verma N."/>
            <person name="Choksket S."/>
            <person name="Pinnaka A.K."/>
            <person name="Korpole S."/>
        </authorList>
    </citation>
    <scope>NUCLEOTIDE SEQUENCE [LARGE SCALE GENOMIC DNA]</scope>
    <source>
        <strain evidence="2 3">TRC1.1.SA</strain>
    </source>
</reference>
<comment type="caution">
    <text evidence="2">The sequence shown here is derived from an EMBL/GenBank/DDBJ whole genome shotgun (WGS) entry which is preliminary data.</text>
</comment>
<protein>
    <submittedName>
        <fullName evidence="2">TnsA endonuclease N-terminal domain-containing protein</fullName>
    </submittedName>
</protein>
<dbReference type="EMBL" id="JAYFSJ010000006">
    <property type="protein sequence ID" value="MEN7431156.1"/>
    <property type="molecule type" value="Genomic_DNA"/>
</dbReference>
<dbReference type="InterPro" id="IPR014833">
    <property type="entry name" value="TnsA_N"/>
</dbReference>
<organism evidence="2 3">
    <name type="scientific">Chromobacterium indicum</name>
    <dbReference type="NCBI Taxonomy" id="3110228"/>
    <lineage>
        <taxon>Bacteria</taxon>
        <taxon>Pseudomonadati</taxon>
        <taxon>Pseudomonadota</taxon>
        <taxon>Betaproteobacteria</taxon>
        <taxon>Neisseriales</taxon>
        <taxon>Chromobacteriaceae</taxon>
        <taxon>Chromobacterium</taxon>
    </lineage>
</organism>
<proteinExistence type="predicted"/>
<dbReference type="GO" id="GO:0004519">
    <property type="term" value="F:endonuclease activity"/>
    <property type="evidence" value="ECO:0007669"/>
    <property type="project" value="UniProtKB-KW"/>
</dbReference>
<dbReference type="RefSeq" id="WP_346788493.1">
    <property type="nucleotide sequence ID" value="NZ_JAYFSJ010000006.1"/>
</dbReference>
<keyword evidence="3" id="KW-1185">Reference proteome</keyword>
<gene>
    <name evidence="2" type="ORF">VA599_10370</name>
</gene>